<evidence type="ECO:0000313" key="2">
    <source>
        <dbReference type="EMBL" id="MTD18569.1"/>
    </source>
</evidence>
<accession>A0A7X2UX23</accession>
<feature type="domain" description="SHS2" evidence="1">
    <location>
        <begin position="13"/>
        <end position="180"/>
    </location>
</feature>
<sequence length="217" mass="23280">MKNGFFRRRAKIVLGVDINDAGVRLVELGRSASGYTVQSYAMQHLPAHAVVDSTLVDLEGVASAISSALSRMRTSLRFAAVAVAGSSVITRMIEMDSGLSDDEMVRRINLEADQYIPYPLDEVAIDFQIQDISAHDPSRVEVLLVACLRSQVEAREAVLGLAGLVTRIVDVEAFALSRVSGHALTSIAPGHRVDGAQWVLDAQGMGVACGLALRSFD</sequence>
<dbReference type="Gene3D" id="3.30.420.40">
    <property type="match status" value="1"/>
</dbReference>
<evidence type="ECO:0000313" key="3">
    <source>
        <dbReference type="Proteomes" id="UP000431485"/>
    </source>
</evidence>
<dbReference type="PANTHER" id="PTHR32432:SF3">
    <property type="entry name" value="ETHANOLAMINE UTILIZATION PROTEIN EUTJ"/>
    <property type="match status" value="1"/>
</dbReference>
<dbReference type="SUPFAM" id="SSF53067">
    <property type="entry name" value="Actin-like ATPase domain"/>
    <property type="match status" value="1"/>
</dbReference>
<dbReference type="Pfam" id="PF11104">
    <property type="entry name" value="PilM_2"/>
    <property type="match status" value="1"/>
</dbReference>
<dbReference type="InterPro" id="IPR005883">
    <property type="entry name" value="PilM"/>
</dbReference>
<proteinExistence type="predicted"/>
<comment type="caution">
    <text evidence="2">The sequence shown here is derived from an EMBL/GenBank/DDBJ whole genome shotgun (WGS) entry which is preliminary data.</text>
</comment>
<dbReference type="NCBIfam" id="TIGR01175">
    <property type="entry name" value="pilM"/>
    <property type="match status" value="1"/>
</dbReference>
<dbReference type="PANTHER" id="PTHR32432">
    <property type="entry name" value="CELL DIVISION PROTEIN FTSA-RELATED"/>
    <property type="match status" value="1"/>
</dbReference>
<evidence type="ECO:0000259" key="1">
    <source>
        <dbReference type="SMART" id="SM00842"/>
    </source>
</evidence>
<dbReference type="InterPro" id="IPR050696">
    <property type="entry name" value="FtsA/MreB"/>
</dbReference>
<dbReference type="RefSeq" id="WP_154742311.1">
    <property type="nucleotide sequence ID" value="NZ_JBHSTG010000048.1"/>
</dbReference>
<keyword evidence="3" id="KW-1185">Reference proteome</keyword>
<dbReference type="EMBL" id="WLYI01000005">
    <property type="protein sequence ID" value="MTD18569.1"/>
    <property type="molecule type" value="Genomic_DNA"/>
</dbReference>
<dbReference type="InterPro" id="IPR043129">
    <property type="entry name" value="ATPase_NBD"/>
</dbReference>
<dbReference type="Proteomes" id="UP000431485">
    <property type="component" value="Unassembled WGS sequence"/>
</dbReference>
<organism evidence="2 3">
    <name type="scientific">Pseudomonas karstica</name>
    <dbReference type="NCBI Taxonomy" id="1055468"/>
    <lineage>
        <taxon>Bacteria</taxon>
        <taxon>Pseudomonadati</taxon>
        <taxon>Pseudomonadota</taxon>
        <taxon>Gammaproteobacteria</taxon>
        <taxon>Pseudomonadales</taxon>
        <taxon>Pseudomonadaceae</taxon>
        <taxon>Pseudomonas</taxon>
    </lineage>
</organism>
<name>A0A7X2UX23_9PSED</name>
<reference evidence="2 3" key="1">
    <citation type="submission" date="2019-11" db="EMBL/GenBank/DDBJ databases">
        <title>Pseudmonas karstica sp. nov. and Pseudomonas spelaei sp. nov. from caves.</title>
        <authorList>
            <person name="Zeman M."/>
        </authorList>
    </citation>
    <scope>NUCLEOTIDE SEQUENCE [LARGE SCALE GENOMIC DNA]</scope>
    <source>
        <strain evidence="2 3">CCM 7891</strain>
    </source>
</reference>
<dbReference type="InterPro" id="IPR003494">
    <property type="entry name" value="SHS2_FtsA"/>
</dbReference>
<dbReference type="AlphaFoldDB" id="A0A7X2UX23"/>
<dbReference type="OrthoDB" id="9773403at2"/>
<protein>
    <submittedName>
        <fullName evidence="2">Type IV pilus assembly protein PilM</fullName>
    </submittedName>
</protein>
<dbReference type="GO" id="GO:0051301">
    <property type="term" value="P:cell division"/>
    <property type="evidence" value="ECO:0007669"/>
    <property type="project" value="InterPro"/>
</dbReference>
<dbReference type="SMART" id="SM00842">
    <property type="entry name" value="FtsA"/>
    <property type="match status" value="1"/>
</dbReference>
<gene>
    <name evidence="2" type="primary">pilM</name>
    <name evidence="2" type="ORF">GIR22_05320</name>
</gene>